<protein>
    <submittedName>
        <fullName evidence="2">Unannotated protein</fullName>
    </submittedName>
</protein>
<reference evidence="2" key="1">
    <citation type="submission" date="2020-05" db="EMBL/GenBank/DDBJ databases">
        <authorList>
            <person name="Chiriac C."/>
            <person name="Salcher M."/>
            <person name="Ghai R."/>
            <person name="Kavagutti S V."/>
        </authorList>
    </citation>
    <scope>NUCLEOTIDE SEQUENCE</scope>
</reference>
<accession>A0A6J7ESB1</accession>
<dbReference type="EMBL" id="CAFBLP010000056">
    <property type="protein sequence ID" value="CAB4885171.1"/>
    <property type="molecule type" value="Genomic_DNA"/>
</dbReference>
<dbReference type="AlphaFoldDB" id="A0A6J7ESB1"/>
<dbReference type="SUPFAM" id="SSF75304">
    <property type="entry name" value="Amidase signature (AS) enzymes"/>
    <property type="match status" value="1"/>
</dbReference>
<name>A0A6J7ESB1_9ZZZZ</name>
<proteinExistence type="predicted"/>
<dbReference type="Pfam" id="PF01425">
    <property type="entry name" value="Amidase"/>
    <property type="match status" value="1"/>
</dbReference>
<evidence type="ECO:0000259" key="1">
    <source>
        <dbReference type="Pfam" id="PF01425"/>
    </source>
</evidence>
<dbReference type="InterPro" id="IPR023631">
    <property type="entry name" value="Amidase_dom"/>
</dbReference>
<sequence>MELNERMAAIFAEVDLVITASNPDIAFGAEGPLPGEFGGIAAGPGNNGRLTFPANLHGNPAVSVPAGTVQGLPVGLQIVGRHYAEQLLLEASLLMERTQPWPLVAPGPGGL</sequence>
<organism evidence="2">
    <name type="scientific">freshwater metagenome</name>
    <dbReference type="NCBI Taxonomy" id="449393"/>
    <lineage>
        <taxon>unclassified sequences</taxon>
        <taxon>metagenomes</taxon>
        <taxon>ecological metagenomes</taxon>
    </lineage>
</organism>
<feature type="domain" description="Amidase" evidence="1">
    <location>
        <begin position="2"/>
        <end position="89"/>
    </location>
</feature>
<dbReference type="InterPro" id="IPR036928">
    <property type="entry name" value="AS_sf"/>
</dbReference>
<evidence type="ECO:0000313" key="2">
    <source>
        <dbReference type="EMBL" id="CAB4885171.1"/>
    </source>
</evidence>
<dbReference type="Gene3D" id="3.90.1300.10">
    <property type="entry name" value="Amidase signature (AS) domain"/>
    <property type="match status" value="1"/>
</dbReference>
<gene>
    <name evidence="2" type="ORF">UFOPK3376_02067</name>
</gene>